<evidence type="ECO:0008006" key="4">
    <source>
        <dbReference type="Google" id="ProtNLM"/>
    </source>
</evidence>
<proteinExistence type="predicted"/>
<dbReference type="EMBL" id="CAJVRL010000047">
    <property type="protein sequence ID" value="CAG8952721.1"/>
    <property type="molecule type" value="Genomic_DNA"/>
</dbReference>
<dbReference type="InterPro" id="IPR021476">
    <property type="entry name" value="Egh16-like"/>
</dbReference>
<organism evidence="2 3">
    <name type="scientific">Hymenoscyphus fraxineus</name>
    <dbReference type="NCBI Taxonomy" id="746836"/>
    <lineage>
        <taxon>Eukaryota</taxon>
        <taxon>Fungi</taxon>
        <taxon>Dikarya</taxon>
        <taxon>Ascomycota</taxon>
        <taxon>Pezizomycotina</taxon>
        <taxon>Leotiomycetes</taxon>
        <taxon>Helotiales</taxon>
        <taxon>Helotiaceae</taxon>
        <taxon>Hymenoscyphus</taxon>
    </lineage>
</organism>
<keyword evidence="3" id="KW-1185">Reference proteome</keyword>
<gene>
    <name evidence="2" type="ORF">HYFRA_00008965</name>
</gene>
<dbReference type="PANTHER" id="PTHR34618">
    <property type="entry name" value="SURFACE PROTEIN MAS1, PUTATIVE-RELATED"/>
    <property type="match status" value="1"/>
</dbReference>
<comment type="caution">
    <text evidence="2">The sequence shown here is derived from an EMBL/GenBank/DDBJ whole genome shotgun (WGS) entry which is preliminary data.</text>
</comment>
<dbReference type="Proteomes" id="UP000696280">
    <property type="component" value="Unassembled WGS sequence"/>
</dbReference>
<evidence type="ECO:0000256" key="1">
    <source>
        <dbReference type="SAM" id="SignalP"/>
    </source>
</evidence>
<accession>A0A9N9KSG7</accession>
<feature type="chain" id="PRO_5040415899" description="Cell surface protein" evidence="1">
    <location>
        <begin position="19"/>
        <end position="272"/>
    </location>
</feature>
<dbReference type="PANTHER" id="PTHR34618:SF4">
    <property type="entry name" value="CAS1"/>
    <property type="match status" value="1"/>
</dbReference>
<sequence>MHSKVLLAALATVPLVAAHGKVAVVCGDMGGNTTALGITGGDVPDRGPNKVTETDTTTFNGKNIKSNGLGKTTGQGKNTATMVKAAMAQSGATLPQVAPGGTMAGVFHIVTTDGAGPVRVMIDETATGQFAAGKEAQVLQQVPGNRGNIAQTNNSANQKAANKGARALMERALTSMGLIQKRAGNVDTDNPFLIKIPADTKCTGAVDGMTNVCMAKIANENNAGPFGGVVMFQIAEGATATKQAPEGCGMMGGAAAAPAAAAAKKAQRSFEA</sequence>
<protein>
    <recommendedName>
        <fullName evidence="4">Cell surface protein</fullName>
    </recommendedName>
</protein>
<dbReference type="OrthoDB" id="5418436at2759"/>
<dbReference type="Pfam" id="PF11327">
    <property type="entry name" value="Egh16-like"/>
    <property type="match status" value="1"/>
</dbReference>
<reference evidence="2" key="1">
    <citation type="submission" date="2021-07" db="EMBL/GenBank/DDBJ databases">
        <authorList>
            <person name="Durling M."/>
        </authorList>
    </citation>
    <scope>NUCLEOTIDE SEQUENCE</scope>
</reference>
<evidence type="ECO:0000313" key="3">
    <source>
        <dbReference type="Proteomes" id="UP000696280"/>
    </source>
</evidence>
<name>A0A9N9KSG7_9HELO</name>
<evidence type="ECO:0000313" key="2">
    <source>
        <dbReference type="EMBL" id="CAG8952721.1"/>
    </source>
</evidence>
<keyword evidence="1" id="KW-0732">Signal</keyword>
<dbReference type="AlphaFoldDB" id="A0A9N9KSG7"/>
<feature type="signal peptide" evidence="1">
    <location>
        <begin position="1"/>
        <end position="18"/>
    </location>
</feature>